<evidence type="ECO:0000313" key="2">
    <source>
        <dbReference type="Proteomes" id="UP000887104"/>
    </source>
</evidence>
<evidence type="ECO:0000313" key="1">
    <source>
        <dbReference type="EMBL" id="GIU52206.1"/>
    </source>
</evidence>
<accession>A0ABQ4PRQ4</accession>
<sequence>MVEFNEILRFYPHTSPRKGTKNGKLIRLRMREIEYINDLKTLGFSQAEINQMSELR</sequence>
<reference evidence="1" key="1">
    <citation type="submission" date="2021-05" db="EMBL/GenBank/DDBJ databases">
        <title>Molecular characterization for Shewanella algae harboring chromosomal blaOXA-55-like strains isolated from clinical and environment sample.</title>
        <authorList>
            <person name="Ohama Y."/>
            <person name="Aoki K."/>
            <person name="Harada S."/>
            <person name="Moriya K."/>
            <person name="Ishii Y."/>
            <person name="Tateda K."/>
        </authorList>
    </citation>
    <scope>NUCLEOTIDE SEQUENCE</scope>
    <source>
        <strain evidence="1">JCM 11563</strain>
    </source>
</reference>
<name>A0ABQ4PRQ4_9GAMM</name>
<dbReference type="Proteomes" id="UP000887104">
    <property type="component" value="Unassembled WGS sequence"/>
</dbReference>
<keyword evidence="2" id="KW-1185">Reference proteome</keyword>
<gene>
    <name evidence="1" type="ORF">TUM4438_44300</name>
</gene>
<protein>
    <submittedName>
        <fullName evidence="1">Uncharacterized protein</fullName>
    </submittedName>
</protein>
<dbReference type="RefSeq" id="WP_220783392.1">
    <property type="nucleotide sequence ID" value="NZ_BPEY01000162.1"/>
</dbReference>
<comment type="caution">
    <text evidence="1">The sequence shown here is derived from an EMBL/GenBank/DDBJ whole genome shotgun (WGS) entry which is preliminary data.</text>
</comment>
<dbReference type="EMBL" id="BPEY01000162">
    <property type="protein sequence ID" value="GIU52206.1"/>
    <property type="molecule type" value="Genomic_DNA"/>
</dbReference>
<organism evidence="1 2">
    <name type="scientific">Shewanella sairae</name>
    <dbReference type="NCBI Taxonomy" id="190310"/>
    <lineage>
        <taxon>Bacteria</taxon>
        <taxon>Pseudomonadati</taxon>
        <taxon>Pseudomonadota</taxon>
        <taxon>Gammaproteobacteria</taxon>
        <taxon>Alteromonadales</taxon>
        <taxon>Shewanellaceae</taxon>
        <taxon>Shewanella</taxon>
    </lineage>
</organism>
<proteinExistence type="predicted"/>